<gene>
    <name evidence="1" type="ORF">CVO76_11935</name>
</gene>
<name>A0A2L0UGB8_9MICC</name>
<accession>A0A2L0UGB8</accession>
<dbReference type="EMBL" id="CP024915">
    <property type="protein sequence ID" value="AUZ88267.1"/>
    <property type="molecule type" value="Genomic_DNA"/>
</dbReference>
<reference evidence="1 2" key="1">
    <citation type="submission" date="2017-11" db="EMBL/GenBank/DDBJ databases">
        <title>Draft genome of Arthrobacter agilis strain UMCV2, a plant growth-promoting rhizobacterium and biocontrol capacity of phytopathogenic fungi.</title>
        <authorList>
            <person name="Martinez-Camara R."/>
            <person name="Santoyo G."/>
            <person name="Moreno-Hagelsieb G."/>
            <person name="Valencia-Cantero E."/>
        </authorList>
    </citation>
    <scope>NUCLEOTIDE SEQUENCE [LARGE SCALE GENOMIC DNA]</scope>
    <source>
        <strain evidence="1 2">UMCV2</strain>
    </source>
</reference>
<evidence type="ECO:0000313" key="2">
    <source>
        <dbReference type="Proteomes" id="UP000239187"/>
    </source>
</evidence>
<sequence>MTLSAKQNQEVLSFPPLIGTPVRITTSTMIGIITKNPRVIRTEVFALNRMSSSAFDDDVAQLNLVCLSGLARIASDVDLRDFHEVCHDPERQMVSST</sequence>
<dbReference type="Proteomes" id="UP000239187">
    <property type="component" value="Chromosome"/>
</dbReference>
<evidence type="ECO:0000313" key="1">
    <source>
        <dbReference type="EMBL" id="AUZ88267.1"/>
    </source>
</evidence>
<dbReference type="AlphaFoldDB" id="A0A2L0UGB8"/>
<proteinExistence type="predicted"/>
<protein>
    <submittedName>
        <fullName evidence="1">Uncharacterized protein</fullName>
    </submittedName>
</protein>
<organism evidence="1 2">
    <name type="scientific">Arthrobacter agilis</name>
    <dbReference type="NCBI Taxonomy" id="37921"/>
    <lineage>
        <taxon>Bacteria</taxon>
        <taxon>Bacillati</taxon>
        <taxon>Actinomycetota</taxon>
        <taxon>Actinomycetes</taxon>
        <taxon>Micrococcales</taxon>
        <taxon>Micrococcaceae</taxon>
        <taxon>Arthrobacter</taxon>
    </lineage>
</organism>